<dbReference type="RefSeq" id="WP_347307698.1">
    <property type="nucleotide sequence ID" value="NZ_JBAJEX010000003.1"/>
</dbReference>
<comment type="caution">
    <text evidence="3">The sequence shown here is derived from an EMBL/GenBank/DDBJ whole genome shotgun (WGS) entry which is preliminary data.</text>
</comment>
<sequence>MNKLLAAFALLFFALPLRAEQAARFRDVEIHYNAMPTDELLPDVAKSYKIERSRNRGMLTLSVLKKTPLGVSQPVRARVKVVLPTLTGQSIDVPVREIVEGTAIYYIGEFRITPPQKLKFKVSAQPEGMSQPLNFEFEQAFYQ</sequence>
<organism evidence="3 4">
    <name type="scientific">Thiobacter aerophilum</name>
    <dbReference type="NCBI Taxonomy" id="3121275"/>
    <lineage>
        <taxon>Bacteria</taxon>
        <taxon>Pseudomonadati</taxon>
        <taxon>Pseudomonadota</taxon>
        <taxon>Betaproteobacteria</taxon>
        <taxon>Burkholderiales</taxon>
        <taxon>Thiobacteraceae</taxon>
        <taxon>Thiobacter</taxon>
    </lineage>
</organism>
<dbReference type="Gene3D" id="2.60.40.3340">
    <property type="entry name" value="Domain of unknown function DUF4426"/>
    <property type="match status" value="1"/>
</dbReference>
<accession>A0ABV0EFG7</accession>
<dbReference type="Proteomes" id="UP001482231">
    <property type="component" value="Unassembled WGS sequence"/>
</dbReference>
<evidence type="ECO:0000259" key="2">
    <source>
        <dbReference type="Pfam" id="PF14467"/>
    </source>
</evidence>
<protein>
    <submittedName>
        <fullName evidence="3">DUF4426 domain-containing protein</fullName>
    </submittedName>
</protein>
<evidence type="ECO:0000313" key="3">
    <source>
        <dbReference type="EMBL" id="MEO1766587.1"/>
    </source>
</evidence>
<name>A0ABV0EFG7_9BURK</name>
<dbReference type="InterPro" id="IPR025218">
    <property type="entry name" value="DUF4426"/>
</dbReference>
<gene>
    <name evidence="3" type="ORF">V6E02_05125</name>
</gene>
<feature type="domain" description="DUF4426" evidence="2">
    <location>
        <begin position="24"/>
        <end position="143"/>
    </location>
</feature>
<feature type="signal peptide" evidence="1">
    <location>
        <begin position="1"/>
        <end position="19"/>
    </location>
</feature>
<feature type="chain" id="PRO_5046120856" evidence="1">
    <location>
        <begin position="20"/>
        <end position="143"/>
    </location>
</feature>
<keyword evidence="1" id="KW-0732">Signal</keyword>
<evidence type="ECO:0000256" key="1">
    <source>
        <dbReference type="SAM" id="SignalP"/>
    </source>
</evidence>
<reference evidence="3 4" key="1">
    <citation type="submission" date="2024-02" db="EMBL/GenBank/DDBJ databases">
        <title>New thermophilic sulfur-oxidizing bacteria from a hot springs of the Uzon caldera (Kamchatka, Russia).</title>
        <authorList>
            <person name="Dukat A.M."/>
            <person name="Elcheninov A.G."/>
            <person name="Frolov E.N."/>
        </authorList>
    </citation>
    <scope>NUCLEOTIDE SEQUENCE [LARGE SCALE GENOMIC DNA]</scope>
    <source>
        <strain evidence="3 4">AK1</strain>
    </source>
</reference>
<dbReference type="EMBL" id="JBAJEX010000003">
    <property type="protein sequence ID" value="MEO1766587.1"/>
    <property type="molecule type" value="Genomic_DNA"/>
</dbReference>
<evidence type="ECO:0000313" key="4">
    <source>
        <dbReference type="Proteomes" id="UP001482231"/>
    </source>
</evidence>
<keyword evidence="4" id="KW-1185">Reference proteome</keyword>
<proteinExistence type="predicted"/>
<dbReference type="Pfam" id="PF14467">
    <property type="entry name" value="DUF4426"/>
    <property type="match status" value="1"/>
</dbReference>